<organism evidence="1 2">
    <name type="scientific">Nicotiana tabacum</name>
    <name type="common">Common tobacco</name>
    <dbReference type="NCBI Taxonomy" id="4097"/>
    <lineage>
        <taxon>Eukaryota</taxon>
        <taxon>Viridiplantae</taxon>
        <taxon>Streptophyta</taxon>
        <taxon>Embryophyta</taxon>
        <taxon>Tracheophyta</taxon>
        <taxon>Spermatophyta</taxon>
        <taxon>Magnoliopsida</taxon>
        <taxon>eudicotyledons</taxon>
        <taxon>Gunneridae</taxon>
        <taxon>Pentapetalae</taxon>
        <taxon>asterids</taxon>
        <taxon>lamiids</taxon>
        <taxon>Solanales</taxon>
        <taxon>Solanaceae</taxon>
        <taxon>Nicotianoideae</taxon>
        <taxon>Nicotianeae</taxon>
        <taxon>Nicotiana</taxon>
    </lineage>
</organism>
<evidence type="ECO:0000313" key="2">
    <source>
        <dbReference type="RefSeq" id="XP_075102867.1"/>
    </source>
</evidence>
<gene>
    <name evidence="2" type="primary">LOC142177585</name>
</gene>
<dbReference type="RefSeq" id="XP_075102867.1">
    <property type="nucleotide sequence ID" value="XM_075246766.1"/>
</dbReference>
<protein>
    <submittedName>
        <fullName evidence="2">Mitochondrial protein AtMg00820</fullName>
    </submittedName>
</protein>
<name>A0AC58U055_TOBAC</name>
<proteinExistence type="predicted"/>
<evidence type="ECO:0000313" key="1">
    <source>
        <dbReference type="Proteomes" id="UP000790787"/>
    </source>
</evidence>
<reference evidence="2" key="2">
    <citation type="submission" date="2025-08" db="UniProtKB">
        <authorList>
            <consortium name="RefSeq"/>
        </authorList>
    </citation>
    <scope>IDENTIFICATION</scope>
    <source>
        <tissue evidence="2">Leaf</tissue>
    </source>
</reference>
<dbReference type="Proteomes" id="UP000790787">
    <property type="component" value="Chromosome 23"/>
</dbReference>
<sequence>MTIHSLTGSLKPKVLPSLLATSFHVSREPSCYSEAAKDPSRRDAMSAEYNALILNKTRILVPPSPYYNLIGNKRVFKIKRKVDGQIECYKACLVAQCFSQQPRIDYDQMFAPVVKPCTICLVLSLALSQNWTMH</sequence>
<accession>A0AC58U055</accession>
<keyword evidence="1" id="KW-1185">Reference proteome</keyword>
<reference evidence="1" key="1">
    <citation type="journal article" date="2014" name="Nat. Commun.">
        <title>The tobacco genome sequence and its comparison with those of tomato and potato.</title>
        <authorList>
            <person name="Sierro N."/>
            <person name="Battey J.N."/>
            <person name="Ouadi S."/>
            <person name="Bakaher N."/>
            <person name="Bovet L."/>
            <person name="Willig A."/>
            <person name="Goepfert S."/>
            <person name="Peitsch M.C."/>
            <person name="Ivanov N.V."/>
        </authorList>
    </citation>
    <scope>NUCLEOTIDE SEQUENCE [LARGE SCALE GENOMIC DNA]</scope>
</reference>